<feature type="compositionally biased region" description="Basic and acidic residues" evidence="1">
    <location>
        <begin position="112"/>
        <end position="127"/>
    </location>
</feature>
<dbReference type="Proteomes" id="UP001054945">
    <property type="component" value="Unassembled WGS sequence"/>
</dbReference>
<feature type="region of interest" description="Disordered" evidence="1">
    <location>
        <begin position="58"/>
        <end position="134"/>
    </location>
</feature>
<protein>
    <submittedName>
        <fullName evidence="2">Uncharacterized protein</fullName>
    </submittedName>
</protein>
<sequence length="134" mass="15747">MRNRLQAVIDAEVQLKEFSFEQFDELNDRKFSRGAQKFEEVIDPHKILEEFSNDNFDKEFDDLTMPSFTDRNKKRKEAEEQVSTSEYVSTPGENSLQNPNNTVHFKRHSNAHVREKPLFSIDKKEMTEGGFSNQ</sequence>
<keyword evidence="3" id="KW-1185">Reference proteome</keyword>
<dbReference type="EMBL" id="BPLR01021371">
    <property type="protein sequence ID" value="GIX88914.1"/>
    <property type="molecule type" value="Genomic_DNA"/>
</dbReference>
<dbReference type="AlphaFoldDB" id="A0AAV4NVU2"/>
<organism evidence="2 3">
    <name type="scientific">Caerostris extrusa</name>
    <name type="common">Bark spider</name>
    <name type="synonym">Caerostris bankana</name>
    <dbReference type="NCBI Taxonomy" id="172846"/>
    <lineage>
        <taxon>Eukaryota</taxon>
        <taxon>Metazoa</taxon>
        <taxon>Ecdysozoa</taxon>
        <taxon>Arthropoda</taxon>
        <taxon>Chelicerata</taxon>
        <taxon>Arachnida</taxon>
        <taxon>Araneae</taxon>
        <taxon>Araneomorphae</taxon>
        <taxon>Entelegynae</taxon>
        <taxon>Araneoidea</taxon>
        <taxon>Araneidae</taxon>
        <taxon>Caerostris</taxon>
    </lineage>
</organism>
<evidence type="ECO:0000313" key="2">
    <source>
        <dbReference type="EMBL" id="GIX88914.1"/>
    </source>
</evidence>
<name>A0AAV4NVU2_CAEEX</name>
<comment type="caution">
    <text evidence="2">The sequence shown here is derived from an EMBL/GenBank/DDBJ whole genome shotgun (WGS) entry which is preliminary data.</text>
</comment>
<reference evidence="2 3" key="1">
    <citation type="submission" date="2021-06" db="EMBL/GenBank/DDBJ databases">
        <title>Caerostris extrusa draft genome.</title>
        <authorList>
            <person name="Kono N."/>
            <person name="Arakawa K."/>
        </authorList>
    </citation>
    <scope>NUCLEOTIDE SEQUENCE [LARGE SCALE GENOMIC DNA]</scope>
</reference>
<accession>A0AAV4NVU2</accession>
<evidence type="ECO:0000256" key="1">
    <source>
        <dbReference type="SAM" id="MobiDB-lite"/>
    </source>
</evidence>
<evidence type="ECO:0000313" key="3">
    <source>
        <dbReference type="Proteomes" id="UP001054945"/>
    </source>
</evidence>
<proteinExistence type="predicted"/>
<feature type="compositionally biased region" description="Polar residues" evidence="1">
    <location>
        <begin position="81"/>
        <end position="103"/>
    </location>
</feature>
<gene>
    <name evidence="2" type="ORF">CEXT_593411</name>
</gene>